<reference evidence="1 2" key="1">
    <citation type="journal article" date="2019" name="Nat. Ecol. Evol.">
        <title>Megaphylogeny resolves global patterns of mushroom evolution.</title>
        <authorList>
            <person name="Varga T."/>
            <person name="Krizsan K."/>
            <person name="Foldi C."/>
            <person name="Dima B."/>
            <person name="Sanchez-Garcia M."/>
            <person name="Sanchez-Ramirez S."/>
            <person name="Szollosi G.J."/>
            <person name="Szarkandi J.G."/>
            <person name="Papp V."/>
            <person name="Albert L."/>
            <person name="Andreopoulos W."/>
            <person name="Angelini C."/>
            <person name="Antonin V."/>
            <person name="Barry K.W."/>
            <person name="Bougher N.L."/>
            <person name="Buchanan P."/>
            <person name="Buyck B."/>
            <person name="Bense V."/>
            <person name="Catcheside P."/>
            <person name="Chovatia M."/>
            <person name="Cooper J."/>
            <person name="Damon W."/>
            <person name="Desjardin D."/>
            <person name="Finy P."/>
            <person name="Geml J."/>
            <person name="Haridas S."/>
            <person name="Hughes K."/>
            <person name="Justo A."/>
            <person name="Karasinski D."/>
            <person name="Kautmanova I."/>
            <person name="Kiss B."/>
            <person name="Kocsube S."/>
            <person name="Kotiranta H."/>
            <person name="LaButti K.M."/>
            <person name="Lechner B.E."/>
            <person name="Liimatainen K."/>
            <person name="Lipzen A."/>
            <person name="Lukacs Z."/>
            <person name="Mihaltcheva S."/>
            <person name="Morgado L.N."/>
            <person name="Niskanen T."/>
            <person name="Noordeloos M.E."/>
            <person name="Ohm R.A."/>
            <person name="Ortiz-Santana B."/>
            <person name="Ovrebo C."/>
            <person name="Racz N."/>
            <person name="Riley R."/>
            <person name="Savchenko A."/>
            <person name="Shiryaev A."/>
            <person name="Soop K."/>
            <person name="Spirin V."/>
            <person name="Szebenyi C."/>
            <person name="Tomsovsky M."/>
            <person name="Tulloss R.E."/>
            <person name="Uehling J."/>
            <person name="Grigoriev I.V."/>
            <person name="Vagvolgyi C."/>
            <person name="Papp T."/>
            <person name="Martin F.M."/>
            <person name="Miettinen O."/>
            <person name="Hibbett D.S."/>
            <person name="Nagy L.G."/>
        </authorList>
    </citation>
    <scope>NUCLEOTIDE SEQUENCE [LARGE SCALE GENOMIC DNA]</scope>
    <source>
        <strain evidence="1 2">NL-1719</strain>
    </source>
</reference>
<gene>
    <name evidence="1" type="ORF">BDN72DRAFT_891621</name>
</gene>
<keyword evidence="2" id="KW-1185">Reference proteome</keyword>
<sequence>MNAFPAGTRVFFWGANAQIVYGVVQSTSRLPDGTQVLVILDQSGQTLSLPAASVTKVT</sequence>
<evidence type="ECO:0000313" key="2">
    <source>
        <dbReference type="Proteomes" id="UP000308600"/>
    </source>
</evidence>
<accession>A0ACD3BFE2</accession>
<proteinExistence type="predicted"/>
<organism evidence="1 2">
    <name type="scientific">Pluteus cervinus</name>
    <dbReference type="NCBI Taxonomy" id="181527"/>
    <lineage>
        <taxon>Eukaryota</taxon>
        <taxon>Fungi</taxon>
        <taxon>Dikarya</taxon>
        <taxon>Basidiomycota</taxon>
        <taxon>Agaricomycotina</taxon>
        <taxon>Agaricomycetes</taxon>
        <taxon>Agaricomycetidae</taxon>
        <taxon>Agaricales</taxon>
        <taxon>Pluteineae</taxon>
        <taxon>Pluteaceae</taxon>
        <taxon>Pluteus</taxon>
    </lineage>
</organism>
<protein>
    <submittedName>
        <fullName evidence="1">Uncharacterized protein</fullName>
    </submittedName>
</protein>
<name>A0ACD3BFE2_9AGAR</name>
<dbReference type="Proteomes" id="UP000308600">
    <property type="component" value="Unassembled WGS sequence"/>
</dbReference>
<evidence type="ECO:0000313" key="1">
    <source>
        <dbReference type="EMBL" id="TFK76590.1"/>
    </source>
</evidence>
<dbReference type="EMBL" id="ML208260">
    <property type="protein sequence ID" value="TFK76590.1"/>
    <property type="molecule type" value="Genomic_DNA"/>
</dbReference>